<dbReference type="EMBL" id="FOBI01000031">
    <property type="protein sequence ID" value="SEL90277.1"/>
    <property type="molecule type" value="Genomic_DNA"/>
</dbReference>
<organism evidence="1 2">
    <name type="scientific">Colwellia chukchiensis</name>
    <dbReference type="NCBI Taxonomy" id="641665"/>
    <lineage>
        <taxon>Bacteria</taxon>
        <taxon>Pseudomonadati</taxon>
        <taxon>Pseudomonadota</taxon>
        <taxon>Gammaproteobacteria</taxon>
        <taxon>Alteromonadales</taxon>
        <taxon>Colwelliaceae</taxon>
        <taxon>Colwellia</taxon>
    </lineage>
</organism>
<keyword evidence="2" id="KW-1185">Reference proteome</keyword>
<reference evidence="2" key="1">
    <citation type="submission" date="2016-10" db="EMBL/GenBank/DDBJ databases">
        <authorList>
            <person name="Varghese N."/>
            <person name="Submissions S."/>
        </authorList>
    </citation>
    <scope>NUCLEOTIDE SEQUENCE [LARGE SCALE GENOMIC DNA]</scope>
    <source>
        <strain evidence="2">CGMCC 1.9127</strain>
    </source>
</reference>
<dbReference type="AlphaFoldDB" id="A0A1H7U1Z7"/>
<accession>A0A1H7U1Z7</accession>
<name>A0A1H7U1Z7_9GAMM</name>
<evidence type="ECO:0000313" key="2">
    <source>
        <dbReference type="Proteomes" id="UP000199297"/>
    </source>
</evidence>
<proteinExistence type="predicted"/>
<dbReference type="Proteomes" id="UP000199297">
    <property type="component" value="Unassembled WGS sequence"/>
</dbReference>
<evidence type="ECO:0000313" key="1">
    <source>
        <dbReference type="EMBL" id="SEL90277.1"/>
    </source>
</evidence>
<dbReference type="RefSeq" id="WP_085286150.1">
    <property type="nucleotide sequence ID" value="NZ_FOBI01000031.1"/>
</dbReference>
<gene>
    <name evidence="1" type="ORF">SAMN05216262_13120</name>
</gene>
<protein>
    <submittedName>
        <fullName evidence="1">Uncharacterized protein</fullName>
    </submittedName>
</protein>
<sequence>MSIKKLSEQAIISLAIAKSSANQKVKFKEVMQFLEAADLRKYKKERGVARAIGCLYKKAKRQRNELVAQSILRTFVNKHGERAYK</sequence>